<keyword evidence="2" id="KW-1185">Reference proteome</keyword>
<dbReference type="EMBL" id="QKOE01000001">
    <property type="protein sequence ID" value="PZA18517.1"/>
    <property type="molecule type" value="Genomic_DNA"/>
</dbReference>
<gene>
    <name evidence="1" type="ORF">DNK49_03050</name>
</gene>
<evidence type="ECO:0000313" key="2">
    <source>
        <dbReference type="Proteomes" id="UP000248259"/>
    </source>
</evidence>
<dbReference type="RefSeq" id="WP_110522816.1">
    <property type="nucleotide sequence ID" value="NZ_QKOE01000001.1"/>
</dbReference>
<accession>A0A323V1A5</accession>
<dbReference type="SUPFAM" id="SSF53448">
    <property type="entry name" value="Nucleotide-diphospho-sugar transferases"/>
    <property type="match status" value="1"/>
</dbReference>
<evidence type="ECO:0000313" key="1">
    <source>
        <dbReference type="EMBL" id="PZA18517.1"/>
    </source>
</evidence>
<dbReference type="OrthoDB" id="9178965at2"/>
<dbReference type="InterPro" id="IPR029044">
    <property type="entry name" value="Nucleotide-diphossugar_trans"/>
</dbReference>
<sequence length="365" mass="40963">MNRLLYIVYGAETYHQEAFFSIASALTRLRSTPGADIAIEVLTDNPAPYAALPVTITPVSSQTLQSWWAPHGYHFRAKHVALLQRLQGDEDRVVLIDTDTFFHQSPQTLFDKVRQGQLLCNRIGGRYGDRPDALLYRTLSAELQARGLGGKEMPLLNSGVIGLCGADRSVLERSIELMDELFPHAQGAYTLEEFVLAVAADQAGLSLEECPDEIHHYWSRKDIFRAKVKAWIAKHGSAPCSDAAVADIPRVTDALPRPPQATRLMIKLRTCILPSTQRQFARELLYGCYPYSNEFDRACGPVWWEKAVNNLEQRAKNEAHEIAAWFQQDRFRHLLGGHLPMIEAHLRSRGILDQNPHAPAAAHIP</sequence>
<comment type="caution">
    <text evidence="1">The sequence shown here is derived from an EMBL/GenBank/DDBJ whole genome shotgun (WGS) entry which is preliminary data.</text>
</comment>
<dbReference type="Proteomes" id="UP000248259">
    <property type="component" value="Unassembled WGS sequence"/>
</dbReference>
<name>A0A323V1A5_9RHOO</name>
<reference evidence="1 2" key="1">
    <citation type="submission" date="2018-06" db="EMBL/GenBank/DDBJ databases">
        <title>Azoarcus communis strain SWub3 genome.</title>
        <authorList>
            <person name="Zorraquino Salvo V."/>
            <person name="Toubiana D."/>
            <person name="Blumwald E."/>
        </authorList>
    </citation>
    <scope>NUCLEOTIDE SEQUENCE [LARGE SCALE GENOMIC DNA]</scope>
    <source>
        <strain evidence="1 2">SWub3</strain>
    </source>
</reference>
<dbReference type="AlphaFoldDB" id="A0A323V1A5"/>
<evidence type="ECO:0008006" key="3">
    <source>
        <dbReference type="Google" id="ProtNLM"/>
    </source>
</evidence>
<organism evidence="1 2">
    <name type="scientific">Parazoarcus communis SWub3 = DSM 12120</name>
    <dbReference type="NCBI Taxonomy" id="1121029"/>
    <lineage>
        <taxon>Bacteria</taxon>
        <taxon>Pseudomonadati</taxon>
        <taxon>Pseudomonadota</taxon>
        <taxon>Betaproteobacteria</taxon>
        <taxon>Rhodocyclales</taxon>
        <taxon>Zoogloeaceae</taxon>
        <taxon>Parazoarcus</taxon>
    </lineage>
</organism>
<protein>
    <recommendedName>
        <fullName evidence="3">Nucleotide-diphospho-sugar transferase domain-containing protein</fullName>
    </recommendedName>
</protein>
<proteinExistence type="predicted"/>